<dbReference type="Proteomes" id="UP000470213">
    <property type="component" value="Unassembled WGS sequence"/>
</dbReference>
<accession>A0A7X5RKF7</accession>
<organism evidence="1 2">
    <name type="scientific">Alteromonas profundi</name>
    <dbReference type="NCBI Taxonomy" id="2696062"/>
    <lineage>
        <taxon>Bacteria</taxon>
        <taxon>Pseudomonadati</taxon>
        <taxon>Pseudomonadota</taxon>
        <taxon>Gammaproteobacteria</taxon>
        <taxon>Alteromonadales</taxon>
        <taxon>Alteromonadaceae</taxon>
        <taxon>Alteromonas/Salinimonas group</taxon>
        <taxon>Alteromonas</taxon>
    </lineage>
</organism>
<evidence type="ECO:0000313" key="2">
    <source>
        <dbReference type="Proteomes" id="UP000470213"/>
    </source>
</evidence>
<sequence>MYATPKKLKDTIVNQRSLQLHKAIADKVLASPHLLEKAKDNLEARYNNGLMRYGSYMLWQGILETAGSPETFKQLLLAQDERTASLRKSTIFVGILTEQEREDALSAMP</sequence>
<comment type="caution">
    <text evidence="1">The sequence shown here is derived from an EMBL/GenBank/DDBJ whole genome shotgun (WGS) entry which is preliminary data.</text>
</comment>
<reference evidence="1 2" key="1">
    <citation type="submission" date="2020-01" db="EMBL/GenBank/DDBJ databases">
        <authorList>
            <person name="Chen J."/>
            <person name="Zhu S."/>
            <person name="Yang J."/>
        </authorList>
    </citation>
    <scope>NUCLEOTIDE SEQUENCE [LARGE SCALE GENOMIC DNA]</scope>
    <source>
        <strain evidence="1 2">345S023</strain>
    </source>
</reference>
<dbReference type="AlphaFoldDB" id="A0A7X5RKF7"/>
<proteinExistence type="predicted"/>
<gene>
    <name evidence="1" type="ORF">GTH32_07005</name>
</gene>
<evidence type="ECO:0000313" key="1">
    <source>
        <dbReference type="EMBL" id="NDV90948.1"/>
    </source>
</evidence>
<dbReference type="EMBL" id="JAAAWN010000007">
    <property type="protein sequence ID" value="NDV90948.1"/>
    <property type="molecule type" value="Genomic_DNA"/>
</dbReference>
<name>A0A7X5RKF7_9ALTE</name>
<protein>
    <submittedName>
        <fullName evidence="1">Uncharacterized protein</fullName>
    </submittedName>
</protein>
<keyword evidence="2" id="KW-1185">Reference proteome</keyword>
<dbReference type="RefSeq" id="WP_163084538.1">
    <property type="nucleotide sequence ID" value="NZ_JAAAWN010000007.1"/>
</dbReference>